<keyword evidence="2" id="KW-0560">Oxidoreductase</keyword>
<sequence length="252" mass="27075">MAQWLGRAAVVTGAGSGFGEAITRSLARIGMRILATDVNVDSVERVAESVKTSGVSGEVIVMECDVANESAVKSMYANAENKFGGVDVSVQCAGLSRAAPLLSGDTNDWKIMQEVNVLGTLYCCREAVNLMKKNGVDDGVLINLVSLAAYKWTPNSDMHFYGATKVMLMAIQEGFRQELRGINSNIRISGISPGQGNTGFYSGMFGDVSKSSVPLLEKQLEAEDIADVVEYILNTPKHVQIHDVLLRPVTQP</sequence>
<organism evidence="3 4">
    <name type="scientific">Strongylocentrotus purpuratus</name>
    <name type="common">Purple sea urchin</name>
    <dbReference type="NCBI Taxonomy" id="7668"/>
    <lineage>
        <taxon>Eukaryota</taxon>
        <taxon>Metazoa</taxon>
        <taxon>Echinodermata</taxon>
        <taxon>Eleutherozoa</taxon>
        <taxon>Echinozoa</taxon>
        <taxon>Echinoidea</taxon>
        <taxon>Euechinoidea</taxon>
        <taxon>Echinacea</taxon>
        <taxon>Camarodonta</taxon>
        <taxon>Echinidea</taxon>
        <taxon>Strongylocentrotidae</taxon>
        <taxon>Strongylocentrotus</taxon>
    </lineage>
</organism>
<dbReference type="GO" id="GO:0016616">
    <property type="term" value="F:oxidoreductase activity, acting on the CH-OH group of donors, NAD or NADP as acceptor"/>
    <property type="evidence" value="ECO:0007669"/>
    <property type="project" value="UniProtKB-ARBA"/>
</dbReference>
<dbReference type="InterPro" id="IPR036291">
    <property type="entry name" value="NAD(P)-bd_dom_sf"/>
</dbReference>
<evidence type="ECO:0000313" key="4">
    <source>
        <dbReference type="Proteomes" id="UP000007110"/>
    </source>
</evidence>
<comment type="similarity">
    <text evidence="1">Belongs to the short-chain dehydrogenases/reductases (SDR) family.</text>
</comment>
<keyword evidence="4" id="KW-1185">Reference proteome</keyword>
<dbReference type="Pfam" id="PF00106">
    <property type="entry name" value="adh_short"/>
    <property type="match status" value="1"/>
</dbReference>
<evidence type="ECO:0000256" key="1">
    <source>
        <dbReference type="ARBA" id="ARBA00006484"/>
    </source>
</evidence>
<reference evidence="4" key="1">
    <citation type="submission" date="2015-02" db="EMBL/GenBank/DDBJ databases">
        <title>Genome sequencing for Strongylocentrotus purpuratus.</title>
        <authorList>
            <person name="Murali S."/>
            <person name="Liu Y."/>
            <person name="Vee V."/>
            <person name="English A."/>
            <person name="Wang M."/>
            <person name="Skinner E."/>
            <person name="Han Y."/>
            <person name="Muzny D.M."/>
            <person name="Worley K.C."/>
            <person name="Gibbs R.A."/>
        </authorList>
    </citation>
    <scope>NUCLEOTIDE SEQUENCE</scope>
</reference>
<dbReference type="AlphaFoldDB" id="A0A7M7P939"/>
<dbReference type="OMA" id="QVAKAIC"/>
<name>A0A7M7P939_STRPU</name>
<dbReference type="PANTHER" id="PTHR43115:SF4">
    <property type="entry name" value="DEHYDROGENASE_REDUCTASE SDR FAMILY MEMBER 11"/>
    <property type="match status" value="1"/>
</dbReference>
<dbReference type="SUPFAM" id="SSF51735">
    <property type="entry name" value="NAD(P)-binding Rossmann-fold domains"/>
    <property type="match status" value="1"/>
</dbReference>
<dbReference type="PRINTS" id="PR00081">
    <property type="entry name" value="GDHRDH"/>
</dbReference>
<accession>A0A7M7P939</accession>
<dbReference type="InterPro" id="IPR002347">
    <property type="entry name" value="SDR_fam"/>
</dbReference>
<dbReference type="GeneID" id="752858"/>
<dbReference type="PANTHER" id="PTHR43115">
    <property type="entry name" value="DEHYDROGENASE/REDUCTASE SDR FAMILY MEMBER 11"/>
    <property type="match status" value="1"/>
</dbReference>
<proteinExistence type="inferred from homology"/>
<protein>
    <submittedName>
        <fullName evidence="3">Uncharacterized protein</fullName>
    </submittedName>
</protein>
<dbReference type="KEGG" id="spu:752858"/>
<dbReference type="FunFam" id="3.40.50.720:FF:000047">
    <property type="entry name" value="NADP-dependent L-serine/L-allo-threonine dehydrogenase"/>
    <property type="match status" value="1"/>
</dbReference>
<dbReference type="Proteomes" id="UP000007110">
    <property type="component" value="Unassembled WGS sequence"/>
</dbReference>
<dbReference type="InParanoid" id="A0A7M7P939"/>
<evidence type="ECO:0000256" key="2">
    <source>
        <dbReference type="ARBA" id="ARBA00023002"/>
    </source>
</evidence>
<reference evidence="3" key="2">
    <citation type="submission" date="2021-01" db="UniProtKB">
        <authorList>
            <consortium name="EnsemblMetazoa"/>
        </authorList>
    </citation>
    <scope>IDENTIFICATION</scope>
</reference>
<evidence type="ECO:0000313" key="3">
    <source>
        <dbReference type="EnsemblMetazoa" id="XP_030847633"/>
    </source>
</evidence>
<dbReference type="EnsemblMetazoa" id="XM_030991773">
    <property type="protein sequence ID" value="XP_030847633"/>
    <property type="gene ID" value="LOC752858"/>
</dbReference>
<dbReference type="RefSeq" id="XP_030847633.1">
    <property type="nucleotide sequence ID" value="XM_030991773.1"/>
</dbReference>
<dbReference type="Gene3D" id="3.40.50.720">
    <property type="entry name" value="NAD(P)-binding Rossmann-like Domain"/>
    <property type="match status" value="1"/>
</dbReference>
<dbReference type="OrthoDB" id="1933717at2759"/>